<protein>
    <submittedName>
        <fullName evidence="3">Nicotinamidase-related amidase</fullName>
    </submittedName>
</protein>
<keyword evidence="4" id="KW-1185">Reference proteome</keyword>
<sequence length="230" mass="25068">MKKILLSFVITLVTFATASAQKPSPNLLSPTNHALVLIDHEGQMAFATHSIPMSELRDNVAIVAGASKIFKVPTVVTTVAEKSFSGPVFPEILEVYPQETSGYIDRTTMNTWEDANAHKAITGKGKKKIVFAGLWTSVCIVGPVLSAISEGYDVYVITDASGDVSKEAHDQAVTRMVQAGAKPMTSIQYLLELQRDWARQGTYKEVTDLVKKHGGSYGIGIQYSHDMLKH</sequence>
<dbReference type="Pfam" id="PF00857">
    <property type="entry name" value="Isochorismatase"/>
    <property type="match status" value="1"/>
</dbReference>
<gene>
    <name evidence="3" type="ORF">SAMN05660477_01931</name>
</gene>
<dbReference type="InterPro" id="IPR053152">
    <property type="entry name" value="Hydrolase_YcaC-like"/>
</dbReference>
<feature type="chain" id="PRO_5012233790" evidence="1">
    <location>
        <begin position="19"/>
        <end position="230"/>
    </location>
</feature>
<dbReference type="InterPro" id="IPR036380">
    <property type="entry name" value="Isochorismatase-like_sf"/>
</dbReference>
<dbReference type="Gene3D" id="3.40.50.850">
    <property type="entry name" value="Isochorismatase-like"/>
    <property type="match status" value="1"/>
</dbReference>
<dbReference type="Proteomes" id="UP000191112">
    <property type="component" value="Unassembled WGS sequence"/>
</dbReference>
<dbReference type="SUPFAM" id="SSF52499">
    <property type="entry name" value="Isochorismatase-like hydrolases"/>
    <property type="match status" value="1"/>
</dbReference>
<dbReference type="CDD" id="cd01012">
    <property type="entry name" value="YcaC_related"/>
    <property type="match status" value="1"/>
</dbReference>
<dbReference type="PANTHER" id="PTHR43559:SF1">
    <property type="entry name" value="HYDROLASE"/>
    <property type="match status" value="1"/>
</dbReference>
<evidence type="ECO:0000313" key="3">
    <source>
        <dbReference type="EMBL" id="SKB93805.1"/>
    </source>
</evidence>
<dbReference type="OrthoDB" id="9789777at2"/>
<reference evidence="3 4" key="1">
    <citation type="submission" date="2017-02" db="EMBL/GenBank/DDBJ databases">
        <authorList>
            <person name="Peterson S.W."/>
        </authorList>
    </citation>
    <scope>NUCLEOTIDE SEQUENCE [LARGE SCALE GENOMIC DNA]</scope>
    <source>
        <strain evidence="3 4">DSM 22323</strain>
    </source>
</reference>
<evidence type="ECO:0000259" key="2">
    <source>
        <dbReference type="Pfam" id="PF00857"/>
    </source>
</evidence>
<keyword evidence="1" id="KW-0732">Signal</keyword>
<feature type="domain" description="Isochorismatase-like" evidence="2">
    <location>
        <begin position="34"/>
        <end position="187"/>
    </location>
</feature>
<feature type="signal peptide" evidence="1">
    <location>
        <begin position="1"/>
        <end position="18"/>
    </location>
</feature>
<evidence type="ECO:0000313" key="4">
    <source>
        <dbReference type="Proteomes" id="UP000191112"/>
    </source>
</evidence>
<accession>A0A1T5FC88</accession>
<dbReference type="EMBL" id="FUYZ01000006">
    <property type="protein sequence ID" value="SKB93805.1"/>
    <property type="molecule type" value="Genomic_DNA"/>
</dbReference>
<dbReference type="RefSeq" id="WP_079667171.1">
    <property type="nucleotide sequence ID" value="NZ_FUYZ01000006.1"/>
</dbReference>
<dbReference type="AlphaFoldDB" id="A0A1T5FC88"/>
<dbReference type="InterPro" id="IPR000868">
    <property type="entry name" value="Isochorismatase-like_dom"/>
</dbReference>
<dbReference type="PANTHER" id="PTHR43559">
    <property type="entry name" value="HYDROLASE YCAC-RELATED"/>
    <property type="match status" value="1"/>
</dbReference>
<name>A0A1T5FC88_9FLAO</name>
<evidence type="ECO:0000256" key="1">
    <source>
        <dbReference type="SAM" id="SignalP"/>
    </source>
</evidence>
<proteinExistence type="predicted"/>
<dbReference type="STRING" id="619805.SAMN05660477_01931"/>
<organism evidence="3 4">
    <name type="scientific">Soonwooa buanensis</name>
    <dbReference type="NCBI Taxonomy" id="619805"/>
    <lineage>
        <taxon>Bacteria</taxon>
        <taxon>Pseudomonadati</taxon>
        <taxon>Bacteroidota</taxon>
        <taxon>Flavobacteriia</taxon>
        <taxon>Flavobacteriales</taxon>
        <taxon>Weeksellaceae</taxon>
        <taxon>Chryseobacterium group</taxon>
        <taxon>Soonwooa</taxon>
    </lineage>
</organism>